<proteinExistence type="inferred from homology"/>
<dbReference type="GO" id="GO:0008194">
    <property type="term" value="F:UDP-glycosyltransferase activity"/>
    <property type="evidence" value="ECO:0007669"/>
    <property type="project" value="TreeGrafter"/>
</dbReference>
<dbReference type="AlphaFoldDB" id="A0AA88YTH3"/>
<comment type="subcellular location">
    <subcellularLocation>
        <location evidence="1 11">Golgi apparatus membrane</location>
        <topology evidence="1 11">Single-pass type II membrane protein</topology>
    </subcellularLocation>
</comment>
<comment type="caution">
    <text evidence="13">The sequence shown here is derived from an EMBL/GenBank/DDBJ whole genome shotgun (WGS) entry which is preliminary data.</text>
</comment>
<evidence type="ECO:0000256" key="5">
    <source>
        <dbReference type="ARBA" id="ARBA00022692"/>
    </source>
</evidence>
<sequence length="324" mass="37894">MKQFLHIYILLLPFLLYITLQCYKASRPWCEELLSDYPIKIDLEPIRLGNTPNKWLDGINPVNKNSYKFIHRPNPGCQMMDIDILSLVKSKPDHFRLREAIRKTWGKQASTGRNKLVFSLGKVESSSLQKQIDQESAKHRDILQGQFKDTYNNVTLKMMYGIYWIAKFCSNARFVSLIDDDVIVNFFNLQKFFSEVKLHQMDSLFSGYVFDTTGPFRFMSKWSTSLEKYPYPCFPPYVTGLTIVTTGNVIKMFNTAIPYVKFLPYDDVYFGIVALKLGIRLSAINNDKFDFWGTRIHELSYIISSHPEENLNGIRYEELYFHNI</sequence>
<accession>A0AA88YTH3</accession>
<dbReference type="PANTHER" id="PTHR11214">
    <property type="entry name" value="BETA-1,3-N-ACETYLGLUCOSAMINYLTRANSFERASE"/>
    <property type="match status" value="1"/>
</dbReference>
<reference evidence="13" key="1">
    <citation type="submission" date="2019-08" db="EMBL/GenBank/DDBJ databases">
        <title>The improved chromosome-level genome for the pearl oyster Pinctada fucata martensii using PacBio sequencing and Hi-C.</title>
        <authorList>
            <person name="Zheng Z."/>
        </authorList>
    </citation>
    <scope>NUCLEOTIDE SEQUENCE</scope>
    <source>
        <strain evidence="13">ZZ-2019</strain>
        <tissue evidence="13">Adductor muscle</tissue>
    </source>
</reference>
<dbReference type="Pfam" id="PF01762">
    <property type="entry name" value="Galactosyl_T"/>
    <property type="match status" value="1"/>
</dbReference>
<dbReference type="InterPro" id="IPR002659">
    <property type="entry name" value="Glyco_trans_31"/>
</dbReference>
<dbReference type="Proteomes" id="UP001186944">
    <property type="component" value="Unassembled WGS sequence"/>
</dbReference>
<keyword evidence="4" id="KW-0808">Transferase</keyword>
<evidence type="ECO:0000256" key="9">
    <source>
        <dbReference type="ARBA" id="ARBA00023136"/>
    </source>
</evidence>
<evidence type="ECO:0000256" key="11">
    <source>
        <dbReference type="RuleBase" id="RU363063"/>
    </source>
</evidence>
<feature type="signal peptide" evidence="12">
    <location>
        <begin position="1"/>
        <end position="25"/>
    </location>
</feature>
<evidence type="ECO:0000313" key="13">
    <source>
        <dbReference type="EMBL" id="KAK3104923.1"/>
    </source>
</evidence>
<keyword evidence="6" id="KW-0735">Signal-anchor</keyword>
<evidence type="ECO:0000256" key="1">
    <source>
        <dbReference type="ARBA" id="ARBA00004323"/>
    </source>
</evidence>
<comment type="similarity">
    <text evidence="2 11">Belongs to the glycosyltransferase 31 family.</text>
</comment>
<keyword evidence="9" id="KW-0472">Membrane</keyword>
<evidence type="ECO:0000256" key="10">
    <source>
        <dbReference type="ARBA" id="ARBA00023180"/>
    </source>
</evidence>
<keyword evidence="10" id="KW-0325">Glycoprotein</keyword>
<evidence type="ECO:0000256" key="7">
    <source>
        <dbReference type="ARBA" id="ARBA00022989"/>
    </source>
</evidence>
<keyword evidence="5" id="KW-0812">Transmembrane</keyword>
<dbReference type="FunFam" id="3.90.550.50:FF:000001">
    <property type="entry name" value="Hexosyltransferase"/>
    <property type="match status" value="1"/>
</dbReference>
<keyword evidence="8 11" id="KW-0333">Golgi apparatus</keyword>
<keyword evidence="7" id="KW-1133">Transmembrane helix</keyword>
<evidence type="ECO:0000313" key="14">
    <source>
        <dbReference type="Proteomes" id="UP001186944"/>
    </source>
</evidence>
<keyword evidence="3 11" id="KW-0328">Glycosyltransferase</keyword>
<evidence type="ECO:0000256" key="12">
    <source>
        <dbReference type="SAM" id="SignalP"/>
    </source>
</evidence>
<protein>
    <recommendedName>
        <fullName evidence="11">Hexosyltransferase</fullName>
        <ecNumber evidence="11">2.4.1.-</ecNumber>
    </recommendedName>
</protein>
<organism evidence="13 14">
    <name type="scientific">Pinctada imbricata</name>
    <name type="common">Atlantic pearl-oyster</name>
    <name type="synonym">Pinctada martensii</name>
    <dbReference type="NCBI Taxonomy" id="66713"/>
    <lineage>
        <taxon>Eukaryota</taxon>
        <taxon>Metazoa</taxon>
        <taxon>Spiralia</taxon>
        <taxon>Lophotrochozoa</taxon>
        <taxon>Mollusca</taxon>
        <taxon>Bivalvia</taxon>
        <taxon>Autobranchia</taxon>
        <taxon>Pteriomorphia</taxon>
        <taxon>Pterioida</taxon>
        <taxon>Pterioidea</taxon>
        <taxon>Pteriidae</taxon>
        <taxon>Pinctada</taxon>
    </lineage>
</organism>
<evidence type="ECO:0000256" key="2">
    <source>
        <dbReference type="ARBA" id="ARBA00008661"/>
    </source>
</evidence>
<dbReference type="Gene3D" id="3.90.550.50">
    <property type="match status" value="1"/>
</dbReference>
<dbReference type="PANTHER" id="PTHR11214:SF349">
    <property type="entry name" value="BETA-1,3-GALACTOSYLTRANSFERASE BRN"/>
    <property type="match status" value="1"/>
</dbReference>
<evidence type="ECO:0000256" key="6">
    <source>
        <dbReference type="ARBA" id="ARBA00022968"/>
    </source>
</evidence>
<feature type="chain" id="PRO_5041741703" description="Hexosyltransferase" evidence="12">
    <location>
        <begin position="26"/>
        <end position="324"/>
    </location>
</feature>
<keyword evidence="12" id="KW-0732">Signal</keyword>
<dbReference type="GO" id="GO:0000139">
    <property type="term" value="C:Golgi membrane"/>
    <property type="evidence" value="ECO:0007669"/>
    <property type="project" value="UniProtKB-SubCell"/>
</dbReference>
<dbReference type="EMBL" id="VSWD01000004">
    <property type="protein sequence ID" value="KAK3104923.1"/>
    <property type="molecule type" value="Genomic_DNA"/>
</dbReference>
<evidence type="ECO:0000256" key="4">
    <source>
        <dbReference type="ARBA" id="ARBA00022679"/>
    </source>
</evidence>
<dbReference type="EC" id="2.4.1.-" evidence="11"/>
<name>A0AA88YTH3_PINIB</name>
<gene>
    <name evidence="13" type="ORF">FSP39_013263</name>
</gene>
<dbReference type="GO" id="GO:0006493">
    <property type="term" value="P:protein O-linked glycosylation"/>
    <property type="evidence" value="ECO:0007669"/>
    <property type="project" value="TreeGrafter"/>
</dbReference>
<evidence type="ECO:0000256" key="8">
    <source>
        <dbReference type="ARBA" id="ARBA00023034"/>
    </source>
</evidence>
<dbReference type="GO" id="GO:0016758">
    <property type="term" value="F:hexosyltransferase activity"/>
    <property type="evidence" value="ECO:0007669"/>
    <property type="project" value="InterPro"/>
</dbReference>
<keyword evidence="14" id="KW-1185">Reference proteome</keyword>
<evidence type="ECO:0000256" key="3">
    <source>
        <dbReference type="ARBA" id="ARBA00022676"/>
    </source>
</evidence>